<reference evidence="3 4" key="1">
    <citation type="journal article" date="2010" name="Stand. Genomic Sci.">
        <title>Complete genome sequence of Haliangium ochraceum type strain (SMP-2).</title>
        <authorList>
            <consortium name="US DOE Joint Genome Institute (JGI-PGF)"/>
            <person name="Ivanova N."/>
            <person name="Daum C."/>
            <person name="Lang E."/>
            <person name="Abt B."/>
            <person name="Kopitz M."/>
            <person name="Saunders E."/>
            <person name="Lapidus A."/>
            <person name="Lucas S."/>
            <person name="Glavina Del Rio T."/>
            <person name="Nolan M."/>
            <person name="Tice H."/>
            <person name="Copeland A."/>
            <person name="Cheng J.F."/>
            <person name="Chen F."/>
            <person name="Bruce D."/>
            <person name="Goodwin L."/>
            <person name="Pitluck S."/>
            <person name="Mavromatis K."/>
            <person name="Pati A."/>
            <person name="Mikhailova N."/>
            <person name="Chen A."/>
            <person name="Palaniappan K."/>
            <person name="Land M."/>
            <person name="Hauser L."/>
            <person name="Chang Y.J."/>
            <person name="Jeffries C.D."/>
            <person name="Detter J.C."/>
            <person name="Brettin T."/>
            <person name="Rohde M."/>
            <person name="Goker M."/>
            <person name="Bristow J."/>
            <person name="Markowitz V."/>
            <person name="Eisen J.A."/>
            <person name="Hugenholtz P."/>
            <person name="Kyrpides N.C."/>
            <person name="Klenk H.P."/>
        </authorList>
    </citation>
    <scope>NUCLEOTIDE SEQUENCE [LARGE SCALE GENOMIC DNA]</scope>
    <source>
        <strain evidence="4">DSM 14365 / CIP 107738 / JCM 11303 / AJ 13395 / SMP-2</strain>
    </source>
</reference>
<keyword evidence="2" id="KW-1133">Transmembrane helix</keyword>
<feature type="transmembrane region" description="Helical" evidence="2">
    <location>
        <begin position="113"/>
        <end position="131"/>
    </location>
</feature>
<dbReference type="AlphaFoldDB" id="D0LK59"/>
<proteinExistence type="predicted"/>
<feature type="compositionally biased region" description="Basic residues" evidence="1">
    <location>
        <begin position="16"/>
        <end position="26"/>
    </location>
</feature>
<feature type="transmembrane region" description="Helical" evidence="2">
    <location>
        <begin position="27"/>
        <end position="52"/>
    </location>
</feature>
<sequence>MASSSPGPGARPSPAPRRKKPKKKKRGIRFTVALTMALLVAAVCLWRGWGYYQLSLGERLDHPDYEALRPSGSIGMFYGVVGTVLIFANLLYLARRRLAGFRNFGPMRVWLDLHVFTGLVGATFIIFHSTFQARSWPNQVTAISLIVVIVSGLIGRFFYALIPKPDVRPFEDALAELEEALPGFSAQVAAAVSQHPPEETRGDPALLRTLRALPGWRRTAHDRREAVELILYNSPILESLDPRARSHVRRVTRKLARAAALQAYGVAADAMLRAWRPIHRLFAFIMLCTVILHIGVAFYFGYIF</sequence>
<dbReference type="STRING" id="502025.Hoch_0452"/>
<feature type="region of interest" description="Disordered" evidence="1">
    <location>
        <begin position="1"/>
        <end position="26"/>
    </location>
</feature>
<gene>
    <name evidence="3" type="ordered locus">Hoch_0452</name>
</gene>
<keyword evidence="2" id="KW-0812">Transmembrane</keyword>
<feature type="transmembrane region" description="Helical" evidence="2">
    <location>
        <begin position="143"/>
        <end position="162"/>
    </location>
</feature>
<dbReference type="HOGENOM" id="CLU_914549_0_0_7"/>
<protein>
    <submittedName>
        <fullName evidence="3">FAD-dependent pyridine nucleotide-disulphide oxidoreductase</fullName>
    </submittedName>
</protein>
<name>D0LK59_HALO1</name>
<evidence type="ECO:0000313" key="4">
    <source>
        <dbReference type="Proteomes" id="UP000001880"/>
    </source>
</evidence>
<feature type="transmembrane region" description="Helical" evidence="2">
    <location>
        <begin position="72"/>
        <end position="92"/>
    </location>
</feature>
<dbReference type="Proteomes" id="UP000001880">
    <property type="component" value="Chromosome"/>
</dbReference>
<accession>D0LK59</accession>
<keyword evidence="4" id="KW-1185">Reference proteome</keyword>
<evidence type="ECO:0000256" key="1">
    <source>
        <dbReference type="SAM" id="MobiDB-lite"/>
    </source>
</evidence>
<dbReference type="KEGG" id="hoh:Hoch_0452"/>
<evidence type="ECO:0000313" key="3">
    <source>
        <dbReference type="EMBL" id="ACY13093.1"/>
    </source>
</evidence>
<dbReference type="eggNOG" id="COG0492">
    <property type="taxonomic scope" value="Bacteria"/>
</dbReference>
<dbReference type="EMBL" id="CP001804">
    <property type="protein sequence ID" value="ACY13093.1"/>
    <property type="molecule type" value="Genomic_DNA"/>
</dbReference>
<organism evidence="3 4">
    <name type="scientific">Haliangium ochraceum (strain DSM 14365 / JCM 11303 / SMP-2)</name>
    <dbReference type="NCBI Taxonomy" id="502025"/>
    <lineage>
        <taxon>Bacteria</taxon>
        <taxon>Pseudomonadati</taxon>
        <taxon>Myxococcota</taxon>
        <taxon>Polyangia</taxon>
        <taxon>Haliangiales</taxon>
        <taxon>Kofleriaceae</taxon>
        <taxon>Haliangium</taxon>
    </lineage>
</organism>
<evidence type="ECO:0000256" key="2">
    <source>
        <dbReference type="SAM" id="Phobius"/>
    </source>
</evidence>
<feature type="transmembrane region" description="Helical" evidence="2">
    <location>
        <begin position="281"/>
        <end position="302"/>
    </location>
</feature>
<keyword evidence="2" id="KW-0472">Membrane</keyword>